<sequence>MANTSLNGWAGIRLRLDPRLRTITIPGTAGTKITVRREAAPLFAAYLADWHRLMPKRLNLNEGSKAYGWIYREARSGAGLSNHASGTAVDCRWDVLKADGKPHMTAAEKSVLNKILETYKTTDGHRVLANGEWWNHPDGMHTELSQSWDRGCKRNTTPADVKNVIARLNINTNGVRPI</sequence>
<proteinExistence type="predicted"/>
<dbReference type="GO" id="GO:0004180">
    <property type="term" value="F:carboxypeptidase activity"/>
    <property type="evidence" value="ECO:0007669"/>
    <property type="project" value="UniProtKB-KW"/>
</dbReference>
<keyword evidence="1" id="KW-0645">Protease</keyword>
<keyword evidence="1" id="KW-0121">Carboxypeptidase</keyword>
<organism evidence="1">
    <name type="scientific">uncultured Caudovirales phage</name>
    <dbReference type="NCBI Taxonomy" id="2100421"/>
    <lineage>
        <taxon>Viruses</taxon>
        <taxon>Duplodnaviria</taxon>
        <taxon>Heunggongvirae</taxon>
        <taxon>Uroviricota</taxon>
        <taxon>Caudoviricetes</taxon>
        <taxon>Peduoviridae</taxon>
        <taxon>Maltschvirus</taxon>
        <taxon>Maltschvirus maltsch</taxon>
    </lineage>
</organism>
<name>A0A6J7WLF4_9CAUD</name>
<keyword evidence="1" id="KW-0378">Hydrolase</keyword>
<dbReference type="SUPFAM" id="SSF55166">
    <property type="entry name" value="Hedgehog/DD-peptidase"/>
    <property type="match status" value="1"/>
</dbReference>
<accession>A0A6J7WLF4</accession>
<protein>
    <submittedName>
        <fullName evidence="1">D-alanyl-D-alanine carboxypeptidase</fullName>
    </submittedName>
</protein>
<gene>
    <name evidence="1" type="ORF">UFOVP199_22</name>
</gene>
<dbReference type="EMBL" id="LR798244">
    <property type="protein sequence ID" value="CAB5216977.1"/>
    <property type="molecule type" value="Genomic_DNA"/>
</dbReference>
<evidence type="ECO:0000313" key="1">
    <source>
        <dbReference type="EMBL" id="CAB5216977.1"/>
    </source>
</evidence>
<dbReference type="InterPro" id="IPR009045">
    <property type="entry name" value="Zn_M74/Hedgehog-like"/>
</dbReference>
<reference evidence="1" key="1">
    <citation type="submission" date="2020-05" db="EMBL/GenBank/DDBJ databases">
        <authorList>
            <person name="Chiriac C."/>
            <person name="Salcher M."/>
            <person name="Ghai R."/>
            <person name="Kavagutti S V."/>
        </authorList>
    </citation>
    <scope>NUCLEOTIDE SEQUENCE</scope>
</reference>